<feature type="compositionally biased region" description="Basic and acidic residues" evidence="1">
    <location>
        <begin position="45"/>
        <end position="60"/>
    </location>
</feature>
<dbReference type="EMBL" id="JAKLMC020000027">
    <property type="protein sequence ID" value="KAK5950356.1"/>
    <property type="molecule type" value="Genomic_DNA"/>
</dbReference>
<accession>A0AAN8EMY1</accession>
<gene>
    <name evidence="2" type="ORF">OHC33_008575</name>
</gene>
<evidence type="ECO:0000313" key="2">
    <source>
        <dbReference type="EMBL" id="KAK5950356.1"/>
    </source>
</evidence>
<feature type="region of interest" description="Disordered" evidence="1">
    <location>
        <begin position="188"/>
        <end position="222"/>
    </location>
</feature>
<keyword evidence="3" id="KW-1185">Reference proteome</keyword>
<name>A0AAN8EMY1_9EURO</name>
<dbReference type="AlphaFoldDB" id="A0AAN8EMY1"/>
<feature type="compositionally biased region" description="Low complexity" evidence="1">
    <location>
        <begin position="28"/>
        <end position="37"/>
    </location>
</feature>
<sequence length="222" mass="25490">MRDPRRGGRGRGSPREGSYVSARRNSYRPAPASSSTPPTVPPRGPRYEEQWQETDRYRTPLERDVQNQKLVIDPSEEVFSVVLAITQLQQQKDEEISRLKHECEHLEGSLVKSDQENAWLHRRAKQIQEELDDKVADKLGEVHEKHGKRVLTLEAKAESLQNQIKIRDRIIRGMNNHMIMRGVPEGRPIENKQSLKRRASGAGVGFDDDACPHVKHRRSRSP</sequence>
<organism evidence="2 3">
    <name type="scientific">Knufia fluminis</name>
    <dbReference type="NCBI Taxonomy" id="191047"/>
    <lineage>
        <taxon>Eukaryota</taxon>
        <taxon>Fungi</taxon>
        <taxon>Dikarya</taxon>
        <taxon>Ascomycota</taxon>
        <taxon>Pezizomycotina</taxon>
        <taxon>Eurotiomycetes</taxon>
        <taxon>Chaetothyriomycetidae</taxon>
        <taxon>Chaetothyriales</taxon>
        <taxon>Trichomeriaceae</taxon>
        <taxon>Knufia</taxon>
    </lineage>
</organism>
<reference evidence="2 3" key="1">
    <citation type="submission" date="2022-12" db="EMBL/GenBank/DDBJ databases">
        <title>Genomic features and morphological characterization of a novel Knufia sp. strain isolated from spacecraft assembly facility.</title>
        <authorList>
            <person name="Teixeira M."/>
            <person name="Chander A.M."/>
            <person name="Stajich J.E."/>
            <person name="Venkateswaran K."/>
        </authorList>
    </citation>
    <scope>NUCLEOTIDE SEQUENCE [LARGE SCALE GENOMIC DNA]</scope>
    <source>
        <strain evidence="2 3">FJI-L2-BK-P2</strain>
    </source>
</reference>
<evidence type="ECO:0000256" key="1">
    <source>
        <dbReference type="SAM" id="MobiDB-lite"/>
    </source>
</evidence>
<protein>
    <submittedName>
        <fullName evidence="2">Uncharacterized protein</fullName>
    </submittedName>
</protein>
<dbReference type="Proteomes" id="UP001316803">
    <property type="component" value="Unassembled WGS sequence"/>
</dbReference>
<comment type="caution">
    <text evidence="2">The sequence shown here is derived from an EMBL/GenBank/DDBJ whole genome shotgun (WGS) entry which is preliminary data.</text>
</comment>
<evidence type="ECO:0000313" key="3">
    <source>
        <dbReference type="Proteomes" id="UP001316803"/>
    </source>
</evidence>
<feature type="region of interest" description="Disordered" evidence="1">
    <location>
        <begin position="1"/>
        <end position="60"/>
    </location>
</feature>
<feature type="compositionally biased region" description="Basic residues" evidence="1">
    <location>
        <begin position="213"/>
        <end position="222"/>
    </location>
</feature>
<proteinExistence type="predicted"/>